<keyword evidence="1" id="KW-0812">Transmembrane</keyword>
<feature type="transmembrane region" description="Helical" evidence="1">
    <location>
        <begin position="35"/>
        <end position="54"/>
    </location>
</feature>
<evidence type="ECO:0000313" key="2">
    <source>
        <dbReference type="EMBL" id="QKG71808.1"/>
    </source>
</evidence>
<dbReference type="AlphaFoldDB" id="A0A7D4CN59"/>
<gene>
    <name evidence="2" type="ORF">HQR01_10805</name>
</gene>
<protein>
    <recommendedName>
        <fullName evidence="4">Peptidase C13 family protein</fullName>
    </recommendedName>
</protein>
<dbReference type="Pfam" id="PF01650">
    <property type="entry name" value="Peptidase_C13"/>
    <property type="match status" value="1"/>
</dbReference>
<dbReference type="EMBL" id="CP053921">
    <property type="protein sequence ID" value="QKG71808.1"/>
    <property type="molecule type" value="Genomic_DNA"/>
</dbReference>
<dbReference type="GO" id="GO:0008233">
    <property type="term" value="F:peptidase activity"/>
    <property type="evidence" value="ECO:0007669"/>
    <property type="project" value="InterPro"/>
</dbReference>
<feature type="transmembrane region" description="Helical" evidence="1">
    <location>
        <begin position="150"/>
        <end position="169"/>
    </location>
</feature>
<name>A0A7D4CN59_9SPHN</name>
<evidence type="ECO:0000313" key="3">
    <source>
        <dbReference type="Proteomes" id="UP000504693"/>
    </source>
</evidence>
<keyword evidence="1" id="KW-1133">Transmembrane helix</keyword>
<reference evidence="2 3" key="1">
    <citation type="submission" date="2020-05" db="EMBL/GenBank/DDBJ databases">
        <title>Erythrobacter mangrovi sp. nov., isolated from rhizosphere soil of mangrove plant (Kandelia candel).</title>
        <authorList>
            <person name="Ye Y.H."/>
        </authorList>
    </citation>
    <scope>NUCLEOTIDE SEQUENCE [LARGE SCALE GENOMIC DNA]</scope>
    <source>
        <strain evidence="2 3">EB310</strain>
    </source>
</reference>
<dbReference type="RefSeq" id="WP_173214876.1">
    <property type="nucleotide sequence ID" value="NZ_CP053921.1"/>
</dbReference>
<sequence>MGTSASIPELAILLGRLLAFRRVSLEQVPTSPWPTLFLWLVMALVGLAHFFLSLGEGWSGYGSVLAGTTAPLLGALIVAALWRREALVPTATVLLLLAVANAAASLALTLVFPDSRQGGLLTILPMVWSILAGARFLSGNVHDLPELRRLPILLCAVVAVLGGAAVGALDSIVTSLGIRYVWQDEFADEGAFDFDAERFWTSQPAEIDRTLDRLRSSGGSPRTYVLAIAPDGTQALFEREAVEAGKVLQRRFDPGAPLVVMSNAASAVGRFPAAIQANFAALATGMKSFVDPQRDLIVIYLTSHGSRDAELSSMPPDYTAIAPVSARSIRRFLDDVGISRRVVIVSACYSGSWIAPLRSADTIVLTAAAADRTSFGCSDGREYTVFGKAVIESPLAEGASLAEAFEVVKREVAREEGVEEVAPSYPQEFIGANMSELWSQAREPTGKNARSEAQR</sequence>
<feature type="transmembrane region" description="Helical" evidence="1">
    <location>
        <begin position="61"/>
        <end position="82"/>
    </location>
</feature>
<keyword evidence="1" id="KW-0472">Membrane</keyword>
<dbReference type="GO" id="GO:0006508">
    <property type="term" value="P:proteolysis"/>
    <property type="evidence" value="ECO:0007669"/>
    <property type="project" value="InterPro"/>
</dbReference>
<dbReference type="SUPFAM" id="SSF52129">
    <property type="entry name" value="Caspase-like"/>
    <property type="match status" value="1"/>
</dbReference>
<dbReference type="Proteomes" id="UP000504693">
    <property type="component" value="Chromosome"/>
</dbReference>
<keyword evidence="3" id="KW-1185">Reference proteome</keyword>
<evidence type="ECO:0008006" key="4">
    <source>
        <dbReference type="Google" id="ProtNLM"/>
    </source>
</evidence>
<dbReference type="InterPro" id="IPR029030">
    <property type="entry name" value="Caspase-like_dom_sf"/>
</dbReference>
<accession>A0A7D4CN59</accession>
<proteinExistence type="predicted"/>
<feature type="transmembrane region" description="Helical" evidence="1">
    <location>
        <begin position="88"/>
        <end position="112"/>
    </location>
</feature>
<dbReference type="Gene3D" id="3.40.50.1460">
    <property type="match status" value="1"/>
</dbReference>
<dbReference type="KEGG" id="emv:HQR01_10805"/>
<evidence type="ECO:0000256" key="1">
    <source>
        <dbReference type="SAM" id="Phobius"/>
    </source>
</evidence>
<organism evidence="2 3">
    <name type="scientific">Erythrobacter mangrovi</name>
    <dbReference type="NCBI Taxonomy" id="2739433"/>
    <lineage>
        <taxon>Bacteria</taxon>
        <taxon>Pseudomonadati</taxon>
        <taxon>Pseudomonadota</taxon>
        <taxon>Alphaproteobacteria</taxon>
        <taxon>Sphingomonadales</taxon>
        <taxon>Erythrobacteraceae</taxon>
        <taxon>Erythrobacter/Porphyrobacter group</taxon>
        <taxon>Erythrobacter</taxon>
    </lineage>
</organism>
<feature type="transmembrane region" description="Helical" evidence="1">
    <location>
        <begin position="119"/>
        <end position="138"/>
    </location>
</feature>
<dbReference type="InterPro" id="IPR001096">
    <property type="entry name" value="Peptidase_C13"/>
</dbReference>